<dbReference type="Proteomes" id="UP000193685">
    <property type="component" value="Unassembled WGS sequence"/>
</dbReference>
<dbReference type="PANTHER" id="PTHR46588:SF1">
    <property type="entry name" value="SERINE_THREONINE_TYROSINE-INTERACTING PROTEIN"/>
    <property type="match status" value="1"/>
</dbReference>
<organism evidence="2 3">
    <name type="scientific">Protomyces lactucae-debilis</name>
    <dbReference type="NCBI Taxonomy" id="2754530"/>
    <lineage>
        <taxon>Eukaryota</taxon>
        <taxon>Fungi</taxon>
        <taxon>Dikarya</taxon>
        <taxon>Ascomycota</taxon>
        <taxon>Taphrinomycotina</taxon>
        <taxon>Taphrinomycetes</taxon>
        <taxon>Taphrinales</taxon>
        <taxon>Protomycetaceae</taxon>
        <taxon>Protomyces</taxon>
    </lineage>
</organism>
<dbReference type="SUPFAM" id="SSF52799">
    <property type="entry name" value="(Phosphotyrosine protein) phosphatases II"/>
    <property type="match status" value="1"/>
</dbReference>
<accession>A0A1Y2EY57</accession>
<dbReference type="GeneID" id="63783963"/>
<proteinExistence type="predicted"/>
<dbReference type="GO" id="GO:0005654">
    <property type="term" value="C:nucleoplasm"/>
    <property type="evidence" value="ECO:0007669"/>
    <property type="project" value="TreeGrafter"/>
</dbReference>
<name>A0A1Y2EY57_PROLT</name>
<feature type="domain" description="Dual specificity phosphatase catalytic" evidence="1">
    <location>
        <begin position="19"/>
        <end position="138"/>
    </location>
</feature>
<protein>
    <submittedName>
        <fullName evidence="2">Protein-tyrosine phosphatase-like protein</fullName>
    </submittedName>
</protein>
<evidence type="ECO:0000313" key="2">
    <source>
        <dbReference type="EMBL" id="ORY75735.1"/>
    </source>
</evidence>
<dbReference type="Gene3D" id="3.90.190.10">
    <property type="entry name" value="Protein tyrosine phosphatase superfamily"/>
    <property type="match status" value="1"/>
</dbReference>
<sequence>LKWDYTDRRIFQEIQPGVFLGPLASSRACETLAEHRITTLVAIRTEQTRKIFKERYPEQFRYEYIDIVEGSLLSVLPRITPFIQGCLGRGERLLFYDETGNAKGAVVVCAYLMETLGIDSATAYSMVKNKRLSVTLSEHERYQLQ</sequence>
<dbReference type="InterPro" id="IPR000340">
    <property type="entry name" value="Dual-sp_phosphatase_cat-dom"/>
</dbReference>
<dbReference type="STRING" id="56484.A0A1Y2EY57"/>
<dbReference type="GO" id="GO:0062026">
    <property type="term" value="P:negative regulation of SCF-dependent proteasomal ubiquitin-dependent catabolic process"/>
    <property type="evidence" value="ECO:0007669"/>
    <property type="project" value="TreeGrafter"/>
</dbReference>
<dbReference type="PANTHER" id="PTHR46588">
    <property type="entry name" value="SERINE/THREONINE/TYROSINE-INTERACTING PROTEIN"/>
    <property type="match status" value="1"/>
</dbReference>
<reference evidence="2 3" key="1">
    <citation type="submission" date="2016-07" db="EMBL/GenBank/DDBJ databases">
        <title>Pervasive Adenine N6-methylation of Active Genes in Fungi.</title>
        <authorList>
            <consortium name="DOE Joint Genome Institute"/>
            <person name="Mondo S.J."/>
            <person name="Dannebaum R.O."/>
            <person name="Kuo R.C."/>
            <person name="Labutti K."/>
            <person name="Haridas S."/>
            <person name="Kuo A."/>
            <person name="Salamov A."/>
            <person name="Ahrendt S.R."/>
            <person name="Lipzen A."/>
            <person name="Sullivan W."/>
            <person name="Andreopoulos W.B."/>
            <person name="Clum A."/>
            <person name="Lindquist E."/>
            <person name="Daum C."/>
            <person name="Ramamoorthy G.K."/>
            <person name="Gryganskyi A."/>
            <person name="Culley D."/>
            <person name="Magnuson J.K."/>
            <person name="James T.Y."/>
            <person name="O'Malley M.A."/>
            <person name="Stajich J.E."/>
            <person name="Spatafora J.W."/>
            <person name="Visel A."/>
            <person name="Grigoriev I.V."/>
        </authorList>
    </citation>
    <scope>NUCLEOTIDE SEQUENCE [LARGE SCALE GENOMIC DNA]</scope>
    <source>
        <strain evidence="2 3">12-1054</strain>
    </source>
</reference>
<dbReference type="GO" id="GO:0005737">
    <property type="term" value="C:cytoplasm"/>
    <property type="evidence" value="ECO:0007669"/>
    <property type="project" value="TreeGrafter"/>
</dbReference>
<dbReference type="InterPro" id="IPR029021">
    <property type="entry name" value="Prot-tyrosine_phosphatase-like"/>
</dbReference>
<dbReference type="OrthoDB" id="10252009at2759"/>
<feature type="non-terminal residue" evidence="2">
    <location>
        <position position="145"/>
    </location>
</feature>
<evidence type="ECO:0000313" key="3">
    <source>
        <dbReference type="Proteomes" id="UP000193685"/>
    </source>
</evidence>
<dbReference type="AlphaFoldDB" id="A0A1Y2EY57"/>
<keyword evidence="3" id="KW-1185">Reference proteome</keyword>
<dbReference type="InterPro" id="IPR052449">
    <property type="entry name" value="STYX-Interacting_Phosphatase"/>
</dbReference>
<dbReference type="GO" id="GO:1990444">
    <property type="term" value="F:F-box domain binding"/>
    <property type="evidence" value="ECO:0007669"/>
    <property type="project" value="TreeGrafter"/>
</dbReference>
<dbReference type="Pfam" id="PF00782">
    <property type="entry name" value="DSPc"/>
    <property type="match status" value="1"/>
</dbReference>
<dbReference type="GO" id="GO:0070372">
    <property type="term" value="P:regulation of ERK1 and ERK2 cascade"/>
    <property type="evidence" value="ECO:0007669"/>
    <property type="project" value="TreeGrafter"/>
</dbReference>
<gene>
    <name evidence="2" type="ORF">BCR37DRAFT_340483</name>
</gene>
<evidence type="ECO:0000259" key="1">
    <source>
        <dbReference type="Pfam" id="PF00782"/>
    </source>
</evidence>
<dbReference type="EMBL" id="MCFI01000025">
    <property type="protein sequence ID" value="ORY75735.1"/>
    <property type="molecule type" value="Genomic_DNA"/>
</dbReference>
<feature type="non-terminal residue" evidence="2">
    <location>
        <position position="1"/>
    </location>
</feature>
<comment type="caution">
    <text evidence="2">The sequence shown here is derived from an EMBL/GenBank/DDBJ whole genome shotgun (WGS) entry which is preliminary data.</text>
</comment>
<dbReference type="RefSeq" id="XP_040722383.1">
    <property type="nucleotide sequence ID" value="XM_040867364.1"/>
</dbReference>